<dbReference type="EMBL" id="CAJVPU010019129">
    <property type="protein sequence ID" value="CAG8669908.1"/>
    <property type="molecule type" value="Genomic_DNA"/>
</dbReference>
<evidence type="ECO:0000313" key="2">
    <source>
        <dbReference type="Proteomes" id="UP000789702"/>
    </source>
</evidence>
<comment type="caution">
    <text evidence="1">The sequence shown here is derived from an EMBL/GenBank/DDBJ whole genome shotgun (WGS) entry which is preliminary data.</text>
</comment>
<gene>
    <name evidence="1" type="ORF">DHETER_LOCUS10136</name>
</gene>
<accession>A0ACA9NPC3</accession>
<reference evidence="1" key="1">
    <citation type="submission" date="2021-06" db="EMBL/GenBank/DDBJ databases">
        <authorList>
            <person name="Kallberg Y."/>
            <person name="Tangrot J."/>
            <person name="Rosling A."/>
        </authorList>
    </citation>
    <scope>NUCLEOTIDE SEQUENCE</scope>
    <source>
        <strain evidence="1">IL203A</strain>
    </source>
</reference>
<keyword evidence="2" id="KW-1185">Reference proteome</keyword>
<protein>
    <submittedName>
        <fullName evidence="1">16555_t:CDS:1</fullName>
    </submittedName>
</protein>
<sequence>MVTENDIKEKVDRNRSIPMNIILVKPITLSNKYEKNILNNTKSPVHKKFFSEHEESNNTTDNESETSQ</sequence>
<name>A0ACA9NPC3_9GLOM</name>
<organism evidence="1 2">
    <name type="scientific">Dentiscutata heterogama</name>
    <dbReference type="NCBI Taxonomy" id="1316150"/>
    <lineage>
        <taxon>Eukaryota</taxon>
        <taxon>Fungi</taxon>
        <taxon>Fungi incertae sedis</taxon>
        <taxon>Mucoromycota</taxon>
        <taxon>Glomeromycotina</taxon>
        <taxon>Glomeromycetes</taxon>
        <taxon>Diversisporales</taxon>
        <taxon>Gigasporaceae</taxon>
        <taxon>Dentiscutata</taxon>
    </lineage>
</organism>
<feature type="non-terminal residue" evidence="1">
    <location>
        <position position="68"/>
    </location>
</feature>
<dbReference type="Proteomes" id="UP000789702">
    <property type="component" value="Unassembled WGS sequence"/>
</dbReference>
<evidence type="ECO:0000313" key="1">
    <source>
        <dbReference type="EMBL" id="CAG8669908.1"/>
    </source>
</evidence>
<proteinExistence type="predicted"/>